<dbReference type="PANTHER" id="PTHR23289:SF2">
    <property type="entry name" value="CYTOCHROME C OXIDASE ASSEMBLY PROTEIN COX15 HOMOLOG"/>
    <property type="match status" value="1"/>
</dbReference>
<dbReference type="GO" id="GO:0016653">
    <property type="term" value="F:oxidoreductase activity, acting on NAD(P)H, heme protein as acceptor"/>
    <property type="evidence" value="ECO:0007669"/>
    <property type="project" value="TreeGrafter"/>
</dbReference>
<dbReference type="GO" id="GO:0120547">
    <property type="term" value="F:heme A synthase activity"/>
    <property type="evidence" value="ECO:0007669"/>
    <property type="project" value="UniProtKB-EC"/>
</dbReference>
<proteinExistence type="inferred from homology"/>
<comment type="function">
    <text evidence="12">Catalyzes the conversion of heme O to heme A by two successive hydroxylations of the methyl group at C8. The first hydroxylation forms heme I, the second hydroxylation results in an unstable dihydroxymethyl group, which spontaneously dehydrates, resulting in the formyl group of heme A.</text>
</comment>
<comment type="catalytic activity">
    <reaction evidence="11">
        <text>Fe(II)-heme o + 2 A + H2O = Fe(II)-heme a + 2 AH2</text>
        <dbReference type="Rhea" id="RHEA:63388"/>
        <dbReference type="ChEBI" id="CHEBI:13193"/>
        <dbReference type="ChEBI" id="CHEBI:15377"/>
        <dbReference type="ChEBI" id="CHEBI:17499"/>
        <dbReference type="ChEBI" id="CHEBI:60530"/>
        <dbReference type="ChEBI" id="CHEBI:61715"/>
        <dbReference type="EC" id="1.17.99.9"/>
    </reaction>
    <physiologicalReaction direction="left-to-right" evidence="11">
        <dbReference type="Rhea" id="RHEA:63389"/>
    </physiologicalReaction>
</comment>
<feature type="transmembrane region" description="Helical" evidence="12">
    <location>
        <begin position="291"/>
        <end position="309"/>
    </location>
</feature>
<evidence type="ECO:0000256" key="12">
    <source>
        <dbReference type="HAMAP-Rule" id="MF_01665"/>
    </source>
</evidence>
<evidence type="ECO:0000313" key="13">
    <source>
        <dbReference type="EMBL" id="WCL52826.1"/>
    </source>
</evidence>
<sequence>MNQSAADKNSRAVGYWLMAVAAIVFIMVVVGGITRLTESGLSIVRWEPVTGALPPLTDEAWKAEFQMYQESPEYKLKNAGMSLEDFKDIYFWEWLHRNIGRFIGLAYFLPLVWFWGRGHIPEGLKPRLVVLFLLGGAQGAMGWYMVMSGLVDEPSVSHYRLTAHLSLALLLFALLFWTGLSLLRPRRQEAPKGLKILTHISMTILVLQIVMGALVAGLKAGYIFNTWPLMGDSFVPSVLLDMEPVWRNFLDNAVTVQFDHRIGAYILAALALVIGVRAWAQGGLVRQAGAFVLLTVFAQIVLGIVMLLAEVPVHLGAAHQGGGVVVLAAFLNLMHVMRKGAGDAG</sequence>
<dbReference type="AlphaFoldDB" id="A0AAE9XM65"/>
<feature type="transmembrane region" description="Helical" evidence="12">
    <location>
        <begin position="262"/>
        <end position="279"/>
    </location>
</feature>
<evidence type="ECO:0000256" key="5">
    <source>
        <dbReference type="ARBA" id="ARBA00022989"/>
    </source>
</evidence>
<feature type="binding site" description="axial binding residue" evidence="12">
    <location>
        <position position="319"/>
    </location>
    <ligand>
        <name>heme</name>
        <dbReference type="ChEBI" id="CHEBI:30413"/>
    </ligand>
    <ligandPart>
        <name>Fe</name>
        <dbReference type="ChEBI" id="CHEBI:18248"/>
    </ligandPart>
</feature>
<evidence type="ECO:0000256" key="1">
    <source>
        <dbReference type="ARBA" id="ARBA00001970"/>
    </source>
</evidence>
<feature type="binding site" description="axial binding residue" evidence="12">
    <location>
        <position position="260"/>
    </location>
    <ligand>
        <name>heme</name>
        <dbReference type="ChEBI" id="CHEBI:30413"/>
    </ligand>
    <ligandPart>
        <name>Fe</name>
        <dbReference type="ChEBI" id="CHEBI:18248"/>
    </ligandPart>
</feature>
<evidence type="ECO:0000256" key="2">
    <source>
        <dbReference type="ARBA" id="ARBA00004141"/>
    </source>
</evidence>
<comment type="subunit">
    <text evidence="12">Interacts with CtaB.</text>
</comment>
<feature type="transmembrane region" description="Helical" evidence="12">
    <location>
        <begin position="315"/>
        <end position="333"/>
    </location>
</feature>
<name>A0AAE9XM65_9PROT</name>
<dbReference type="EMBL" id="CP116805">
    <property type="protein sequence ID" value="WCL52826.1"/>
    <property type="molecule type" value="Genomic_DNA"/>
</dbReference>
<dbReference type="Pfam" id="PF02628">
    <property type="entry name" value="COX15-CtaA"/>
    <property type="match status" value="1"/>
</dbReference>
<accession>A0AAE9XM65</accession>
<dbReference type="EC" id="1.17.99.9" evidence="12"/>
<protein>
    <recommendedName>
        <fullName evidence="12">Heme A synthase</fullName>
        <shortName evidence="12">HAS</shortName>
        <ecNumber evidence="12">1.17.99.9</ecNumber>
    </recommendedName>
    <alternativeName>
        <fullName evidence="12">Cytochrome aa3-controlling protein</fullName>
    </alternativeName>
</protein>
<dbReference type="InterPro" id="IPR023754">
    <property type="entry name" value="HemeA_Synthase_type2"/>
</dbReference>
<keyword evidence="4 12" id="KW-0479">Metal-binding</keyword>
<dbReference type="HAMAP" id="MF_01665">
    <property type="entry name" value="HemeA_synth_type2"/>
    <property type="match status" value="1"/>
</dbReference>
<comment type="pathway">
    <text evidence="10 12">Porphyrin-containing compound metabolism; heme A biosynthesis; heme A from heme O: step 1/1.</text>
</comment>
<keyword evidence="9 12" id="KW-0472">Membrane</keyword>
<dbReference type="GO" id="GO:0006784">
    <property type="term" value="P:heme A biosynthetic process"/>
    <property type="evidence" value="ECO:0007669"/>
    <property type="project" value="UniProtKB-UniRule"/>
</dbReference>
<keyword evidence="14" id="KW-1185">Reference proteome</keyword>
<feature type="transmembrane region" description="Helical" evidence="12">
    <location>
        <begin position="204"/>
        <end position="224"/>
    </location>
</feature>
<dbReference type="GO" id="GO:0005886">
    <property type="term" value="C:plasma membrane"/>
    <property type="evidence" value="ECO:0007669"/>
    <property type="project" value="UniProtKB-SubCell"/>
</dbReference>
<evidence type="ECO:0000256" key="3">
    <source>
        <dbReference type="ARBA" id="ARBA00022692"/>
    </source>
</evidence>
<evidence type="ECO:0000313" key="14">
    <source>
        <dbReference type="Proteomes" id="UP001217500"/>
    </source>
</evidence>
<keyword evidence="8 12" id="KW-0350">Heme biosynthesis</keyword>
<dbReference type="InterPro" id="IPR003780">
    <property type="entry name" value="COX15/CtaA_fam"/>
</dbReference>
<dbReference type="PANTHER" id="PTHR23289">
    <property type="entry name" value="CYTOCHROME C OXIDASE ASSEMBLY PROTEIN COX15"/>
    <property type="match status" value="1"/>
</dbReference>
<dbReference type="RefSeq" id="WP_289502265.1">
    <property type="nucleotide sequence ID" value="NZ_CP116805.1"/>
</dbReference>
<organism evidence="13 14">
    <name type="scientific">Gimibacter soli</name>
    <dbReference type="NCBI Taxonomy" id="3024400"/>
    <lineage>
        <taxon>Bacteria</taxon>
        <taxon>Pseudomonadati</taxon>
        <taxon>Pseudomonadota</taxon>
        <taxon>Alphaproteobacteria</taxon>
        <taxon>Kordiimonadales</taxon>
        <taxon>Temperatibacteraceae</taxon>
        <taxon>Gimibacter</taxon>
    </lineage>
</organism>
<dbReference type="KEGG" id="gso:PH603_09770"/>
<keyword evidence="12" id="KW-1003">Cell membrane</keyword>
<keyword evidence="3 12" id="KW-0812">Transmembrane</keyword>
<comment type="subcellular location">
    <subcellularLocation>
        <location evidence="12">Cell membrane</location>
        <topology evidence="12">Multi-pass membrane protein</topology>
    </subcellularLocation>
    <subcellularLocation>
        <location evidence="2">Membrane</location>
        <topology evidence="2">Multi-pass membrane protein</topology>
    </subcellularLocation>
</comment>
<dbReference type="Proteomes" id="UP001217500">
    <property type="component" value="Chromosome"/>
</dbReference>
<evidence type="ECO:0000256" key="7">
    <source>
        <dbReference type="ARBA" id="ARBA00023004"/>
    </source>
</evidence>
<evidence type="ECO:0000256" key="4">
    <source>
        <dbReference type="ARBA" id="ARBA00022723"/>
    </source>
</evidence>
<keyword evidence="7 12" id="KW-0408">Iron</keyword>
<gene>
    <name evidence="12" type="primary">ctaA</name>
    <name evidence="13" type="ORF">PH603_09770</name>
</gene>
<evidence type="ECO:0000256" key="10">
    <source>
        <dbReference type="ARBA" id="ARBA00044501"/>
    </source>
</evidence>
<comment type="similarity">
    <text evidence="12">Belongs to the COX15/CtaA family. Type 2 subfamily.</text>
</comment>
<evidence type="ECO:0000256" key="11">
    <source>
        <dbReference type="ARBA" id="ARBA00048044"/>
    </source>
</evidence>
<feature type="transmembrane region" description="Helical" evidence="12">
    <location>
        <begin position="99"/>
        <end position="116"/>
    </location>
</feature>
<feature type="transmembrane region" description="Helical" evidence="12">
    <location>
        <begin position="12"/>
        <end position="33"/>
    </location>
</feature>
<reference evidence="13" key="1">
    <citation type="submission" date="2023-01" db="EMBL/GenBank/DDBJ databases">
        <title>The genome sequence of Kordiimonadaceae bacterium 6D33.</title>
        <authorList>
            <person name="Liu Y."/>
        </authorList>
    </citation>
    <scope>NUCLEOTIDE SEQUENCE</scope>
    <source>
        <strain evidence="13">6D33</strain>
    </source>
</reference>
<evidence type="ECO:0000256" key="6">
    <source>
        <dbReference type="ARBA" id="ARBA00023002"/>
    </source>
</evidence>
<dbReference type="GO" id="GO:0046872">
    <property type="term" value="F:metal ion binding"/>
    <property type="evidence" value="ECO:0007669"/>
    <property type="project" value="UniProtKB-KW"/>
</dbReference>
<feature type="transmembrane region" description="Helical" evidence="12">
    <location>
        <begin position="163"/>
        <end position="183"/>
    </location>
</feature>
<comment type="cofactor">
    <cofactor evidence="1 12">
        <name>heme b</name>
        <dbReference type="ChEBI" id="CHEBI:60344"/>
    </cofactor>
</comment>
<evidence type="ECO:0000256" key="8">
    <source>
        <dbReference type="ARBA" id="ARBA00023133"/>
    </source>
</evidence>
<keyword evidence="5 12" id="KW-1133">Transmembrane helix</keyword>
<keyword evidence="6 12" id="KW-0560">Oxidoreductase</keyword>
<evidence type="ECO:0000256" key="9">
    <source>
        <dbReference type="ARBA" id="ARBA00023136"/>
    </source>
</evidence>
<feature type="transmembrane region" description="Helical" evidence="12">
    <location>
        <begin position="128"/>
        <end position="151"/>
    </location>
</feature>